<sequence>MKPTLVILAAGMASRYGSMKQMESFGPSGETILEYSVYDAIQAGFEKVVFIIREEFHQEFRDKFEAKMLPKIEVEYVFQKMTTGTEKYEIPADRVKPFGTAQAILCCQGKVHGPFAVINADDFYGRDAFVKAIDFLKNRANEQTYASIAYKLKNTLSDNGSVSRGEIITNEKGELVGIEERLKIYKKDAGKVVYLDENEHEVEMNPETFVSMNFFCFDKSFIDLCEKEFDEFLSKNISDIKSEFLMPKVADIFIKKGMGVIEVIPTDSVWFGVTYKEDAPVVQEKVKELVQNSIYPNNLWA</sequence>
<feature type="domain" description="Nucleotidyl transferase" evidence="1">
    <location>
        <begin position="6"/>
        <end position="240"/>
    </location>
</feature>
<proteinExistence type="predicted"/>
<dbReference type="SUPFAM" id="SSF53448">
    <property type="entry name" value="Nucleotide-diphospho-sugar transferases"/>
    <property type="match status" value="1"/>
</dbReference>
<dbReference type="InterPro" id="IPR005835">
    <property type="entry name" value="NTP_transferase_dom"/>
</dbReference>
<dbReference type="Proteomes" id="UP001209317">
    <property type="component" value="Unassembled WGS sequence"/>
</dbReference>
<protein>
    <submittedName>
        <fullName evidence="2">Sugar phosphate nucleotidyltransferase</fullName>
    </submittedName>
</protein>
<dbReference type="RefSeq" id="WP_263037517.1">
    <property type="nucleotide sequence ID" value="NZ_JAOTPL010000006.1"/>
</dbReference>
<evidence type="ECO:0000313" key="3">
    <source>
        <dbReference type="Proteomes" id="UP001209317"/>
    </source>
</evidence>
<keyword evidence="3" id="KW-1185">Reference proteome</keyword>
<dbReference type="Pfam" id="PF00483">
    <property type="entry name" value="NTP_transferase"/>
    <property type="match status" value="1"/>
</dbReference>
<dbReference type="InterPro" id="IPR029044">
    <property type="entry name" value="Nucleotide-diphossugar_trans"/>
</dbReference>
<name>A0AAE3ILG6_9BACT</name>
<gene>
    <name evidence="2" type="ORF">OD355_05800</name>
</gene>
<dbReference type="AlphaFoldDB" id="A0AAE3ILG6"/>
<evidence type="ECO:0000313" key="2">
    <source>
        <dbReference type="EMBL" id="MCU7694029.1"/>
    </source>
</evidence>
<organism evidence="2 3">
    <name type="scientific">Haoranjiania flava</name>
    <dbReference type="NCBI Taxonomy" id="1856322"/>
    <lineage>
        <taxon>Bacteria</taxon>
        <taxon>Pseudomonadati</taxon>
        <taxon>Bacteroidota</taxon>
        <taxon>Chitinophagia</taxon>
        <taxon>Chitinophagales</taxon>
        <taxon>Chitinophagaceae</taxon>
        <taxon>Haoranjiania</taxon>
    </lineage>
</organism>
<dbReference type="EMBL" id="JAOTPL010000006">
    <property type="protein sequence ID" value="MCU7694029.1"/>
    <property type="molecule type" value="Genomic_DNA"/>
</dbReference>
<evidence type="ECO:0000259" key="1">
    <source>
        <dbReference type="Pfam" id="PF00483"/>
    </source>
</evidence>
<reference evidence="2" key="1">
    <citation type="submission" date="2022-10" db="EMBL/GenBank/DDBJ databases">
        <authorList>
            <person name="Kim H.S."/>
            <person name="Kim J.-S."/>
            <person name="Suh M.K."/>
            <person name="Eom M.K."/>
            <person name="Lee J.-S."/>
        </authorList>
    </citation>
    <scope>NUCLEOTIDE SEQUENCE</scope>
    <source>
        <strain evidence="2">LIP-5</strain>
    </source>
</reference>
<comment type="caution">
    <text evidence="2">The sequence shown here is derived from an EMBL/GenBank/DDBJ whole genome shotgun (WGS) entry which is preliminary data.</text>
</comment>
<accession>A0AAE3ILG6</accession>
<dbReference type="Gene3D" id="3.90.550.10">
    <property type="entry name" value="Spore Coat Polysaccharide Biosynthesis Protein SpsA, Chain A"/>
    <property type="match status" value="1"/>
</dbReference>